<proteinExistence type="predicted"/>
<dbReference type="NCBIfam" id="TIGR02543">
    <property type="entry name" value="List_Bact_rpt"/>
    <property type="match status" value="5"/>
</dbReference>
<name>A0A916NGK0_9MICO</name>
<keyword evidence="2" id="KW-1185">Reference proteome</keyword>
<evidence type="ECO:0000313" key="1">
    <source>
        <dbReference type="EMBL" id="CAG7603689.1"/>
    </source>
</evidence>
<dbReference type="RefSeq" id="WP_218114293.1">
    <property type="nucleotide sequence ID" value="NZ_CAJVAP010000006.1"/>
</dbReference>
<gene>
    <name evidence="1" type="ORF">LEUCIP111803_00660</name>
</gene>
<protein>
    <submittedName>
        <fullName evidence="1">Uncharacterized protein</fullName>
    </submittedName>
</protein>
<dbReference type="Pfam" id="PF09479">
    <property type="entry name" value="Flg_new"/>
    <property type="match status" value="3"/>
</dbReference>
<comment type="caution">
    <text evidence="1">The sequence shown here is derived from an EMBL/GenBank/DDBJ whole genome shotgun (WGS) entry which is preliminary data.</text>
</comment>
<organism evidence="1 2">
    <name type="scientific">Leucobacter soli</name>
    <dbReference type="NCBI Taxonomy" id="2812850"/>
    <lineage>
        <taxon>Bacteria</taxon>
        <taxon>Bacillati</taxon>
        <taxon>Actinomycetota</taxon>
        <taxon>Actinomycetes</taxon>
        <taxon>Micrococcales</taxon>
        <taxon>Microbacteriaceae</taxon>
        <taxon>Leucobacter</taxon>
    </lineage>
</organism>
<dbReference type="Proteomes" id="UP000693892">
    <property type="component" value="Unassembled WGS sequence"/>
</dbReference>
<reference evidence="1" key="1">
    <citation type="submission" date="2021-06" db="EMBL/GenBank/DDBJ databases">
        <authorList>
            <person name="Criscuolo A."/>
        </authorList>
    </citation>
    <scope>NUCLEOTIDE SEQUENCE</scope>
    <source>
        <strain evidence="1">CIP111803</strain>
    </source>
</reference>
<evidence type="ECO:0000313" key="2">
    <source>
        <dbReference type="Proteomes" id="UP000693892"/>
    </source>
</evidence>
<accession>A0A916NGK0</accession>
<dbReference type="EMBL" id="CAJVAP010000006">
    <property type="protein sequence ID" value="CAG7603689.1"/>
    <property type="molecule type" value="Genomic_DNA"/>
</dbReference>
<sequence>MLNSKTDSPRIPQRLPQRGAAFLTAIAVGVGGLLVAPAGAHAEPTPVIEGLEGEGTAEAPLILDSAADLDLAAEAVNGDYASFGSLNYRLDADIDYGGGTFDAFARFSGVFDGNGHTISDVVYASHVAGNQQFVSFFVELNGATVTGLTLDDVTAVVSSAAAGVTNLVEAGGLARNAIDSTIDGNTVRDATVSGPDVGNGYNSGFIARASGSTVSNNMIAGAMRTTGDKYASAFLGYLGADTVVEKNLIAADPGVTYTVRNTAGGDNNSSGVLVDYVGANMDGQTIRGNVVYSGSVYAHATGAFSNLGWVTAVNAEQVEEYGTNLVNARNNRAGFPAVAETAITDEPLRWTRRSGAGYQHDVQTASGPLWRPGDEGTPVSHAELQEQPTYEALGWDFGNGWRWDAEAGHPVLQSAPSLTTQRSSLTIAVGADRSESEILEALGAASDRGALSIDLAGVDFAAEGVYTAEVVAAEGRFRSSAPVEITITSLPFVTVAETSASFRVGSAPTAAEVLEALGAAADRGELAIDLSGVDFAALGSYDAVVTATDGGAVSQPVAVSIAVVPLSGAGTAASPFRIDSAEDLDAAVALVNADAAGTGAAKAHYRLTEDIDYSGGSFTPFAKFSGIFDGGGRTVRDLAITAAGNPGAGFFVELVGGTVTGLTLADLAVTNSVGTSRAGAIAATASGATVRGNTVLGSTVTLDFATGSNNGQAGGIVGSAGTGTVISDNLVINSSIRGAKYAAGIVAYPLNNQGNAIRGNLLVDTTVAARAAGSGSSVGMLLSQGGAGTEVSGNVVIRGGIGSDNADVEHVNVAPRDVTATTVNYASAATALTQKGDRTATSAQVAELPAQPDSGTFAGIGWDLGDDHGDGRWAWDASRGYPVLVAAVLPSVAVEIDLAGGANGGIGEGGAGDARHGYGATTKLVNPTREHYGFAGWTGTGITGTASDVTLPRYATDDLAYTATWAPTEFTIGYDLAGGSSDESGLLVYTVETGAFELVAPSREGYRFAGWTGTGLYGATAEVTVPAGASGNRAYTATWEPIAYDLEIDLAGGEPGDPNQSSYTVETDSFLLVNPTRIGYWFAGWTGTGADEPTMRVTIARGSTGDRAYTATWTPISYHVIYGIADDEEFSDDPVGSYTIESDAFTLPVPVRAGYTFAGWTGTGLDGPTRTVTVPVGSVGERSYVPTWSVTEYSIGYRLAGGKAAEGNPTSYTVESSSFTLRKPTRTNYSFAGWSGLGAKRTSLTVPTGTTGDLTFTATWKKKAKTKAKVAVSYVKKTKKQKNYSRVNVAVSRVAGYSTPTGTVKVTVTGKVKQKVRGKASTVTVTRTAKAKLSSGSVRVSIPKGLKPGTYKLKVAYHGNSMYQKSNSKTVALKIKRK</sequence>
<dbReference type="InterPro" id="IPR013378">
    <property type="entry name" value="InlB-like_B-rpt"/>
</dbReference>